<dbReference type="AlphaFoldDB" id="A0A2V1P854"/>
<evidence type="ECO:0000313" key="2">
    <source>
        <dbReference type="EMBL" id="PWG18024.1"/>
    </source>
</evidence>
<dbReference type="SUPFAM" id="SSF56300">
    <property type="entry name" value="Metallo-dependent phosphatases"/>
    <property type="match status" value="1"/>
</dbReference>
<evidence type="ECO:0000313" key="3">
    <source>
        <dbReference type="Proteomes" id="UP000245293"/>
    </source>
</evidence>
<dbReference type="GO" id="GO:0016874">
    <property type="term" value="F:ligase activity"/>
    <property type="evidence" value="ECO:0007669"/>
    <property type="project" value="UniProtKB-KW"/>
</dbReference>
<dbReference type="NCBIfam" id="TIGR04123">
    <property type="entry name" value="P_estr_lig_assc"/>
    <property type="match status" value="1"/>
</dbReference>
<dbReference type="InterPro" id="IPR004843">
    <property type="entry name" value="Calcineurin-like_PHP"/>
</dbReference>
<organism evidence="2 3">
    <name type="scientific">Salibaculum griseiflavum</name>
    <dbReference type="NCBI Taxonomy" id="1914409"/>
    <lineage>
        <taxon>Bacteria</taxon>
        <taxon>Pseudomonadati</taxon>
        <taxon>Pseudomonadota</taxon>
        <taxon>Alphaproteobacteria</taxon>
        <taxon>Rhodobacterales</taxon>
        <taxon>Roseobacteraceae</taxon>
        <taxon>Salibaculum</taxon>
    </lineage>
</organism>
<dbReference type="PANTHER" id="PTHR39323:SF1">
    <property type="entry name" value="BLR1149 PROTEIN"/>
    <property type="match status" value="1"/>
</dbReference>
<dbReference type="GO" id="GO:0004519">
    <property type="term" value="F:endonuclease activity"/>
    <property type="evidence" value="ECO:0007669"/>
    <property type="project" value="UniProtKB-KW"/>
</dbReference>
<dbReference type="PIRSF" id="PIRSF000887">
    <property type="entry name" value="Pesterase_MJ0037"/>
    <property type="match status" value="1"/>
</dbReference>
<dbReference type="GO" id="GO:0016787">
    <property type="term" value="F:hydrolase activity"/>
    <property type="evidence" value="ECO:0007669"/>
    <property type="project" value="InterPro"/>
</dbReference>
<dbReference type="EMBL" id="QETF01000003">
    <property type="protein sequence ID" value="PWG18024.1"/>
    <property type="molecule type" value="Genomic_DNA"/>
</dbReference>
<dbReference type="InterPro" id="IPR026336">
    <property type="entry name" value="PdeM-like"/>
</dbReference>
<dbReference type="OrthoDB" id="9795838at2"/>
<reference evidence="3" key="1">
    <citation type="submission" date="2018-05" db="EMBL/GenBank/DDBJ databases">
        <authorList>
            <person name="Du Z."/>
            <person name="Wang X."/>
        </authorList>
    </citation>
    <scope>NUCLEOTIDE SEQUENCE [LARGE SCALE GENOMIC DNA]</scope>
    <source>
        <strain evidence="3">WDS4C29</strain>
    </source>
</reference>
<keyword evidence="2" id="KW-0540">Nuclease</keyword>
<feature type="domain" description="Calcineurin-like phosphoesterase" evidence="1">
    <location>
        <begin position="29"/>
        <end position="119"/>
    </location>
</feature>
<keyword evidence="2" id="KW-0255">Endonuclease</keyword>
<accession>A0A2V1P854</accession>
<sequence>MSHHVLVLAGQTLHACADGSLFWPDQGLLCVSDLHLGKSERIARRGGGLFPPYETQETLARLDRAISENDPSCVICLGDSFDDLDAASGLAEDARLHLSRLQAGRDWIWIEGNHDPGPIDLGGTHLSELAIGGLAFRHIATPAVPEISGHYHPKARVSGMVSARPCFLADKTRLILPAFGAYTGGLRVTDPVLATMMQADAIAVLTGQRALPVPMAALGTGRR</sequence>
<keyword evidence="3" id="KW-1185">Reference proteome</keyword>
<dbReference type="InterPro" id="IPR024173">
    <property type="entry name" value="Pesterase_MJ0037-like"/>
</dbReference>
<name>A0A2V1P854_9RHOB</name>
<evidence type="ECO:0000259" key="1">
    <source>
        <dbReference type="Pfam" id="PF00149"/>
    </source>
</evidence>
<dbReference type="InterPro" id="IPR029052">
    <property type="entry name" value="Metallo-depent_PP-like"/>
</dbReference>
<comment type="caution">
    <text evidence="2">The sequence shown here is derived from an EMBL/GenBank/DDBJ whole genome shotgun (WGS) entry which is preliminary data.</text>
</comment>
<dbReference type="RefSeq" id="WP_109387121.1">
    <property type="nucleotide sequence ID" value="NZ_QETF01000003.1"/>
</dbReference>
<protein>
    <submittedName>
        <fullName evidence="2">Ligase-associated DNA damage response endonuclease PdeM</fullName>
    </submittedName>
</protein>
<dbReference type="Gene3D" id="3.60.21.10">
    <property type="match status" value="1"/>
</dbReference>
<dbReference type="Pfam" id="PF00149">
    <property type="entry name" value="Metallophos"/>
    <property type="match status" value="1"/>
</dbReference>
<proteinExistence type="predicted"/>
<gene>
    <name evidence="2" type="primary">pdeM</name>
    <name evidence="2" type="ORF">DFK10_03965</name>
</gene>
<dbReference type="PANTHER" id="PTHR39323">
    <property type="entry name" value="BLR1149 PROTEIN"/>
    <property type="match status" value="1"/>
</dbReference>
<dbReference type="Proteomes" id="UP000245293">
    <property type="component" value="Unassembled WGS sequence"/>
</dbReference>
<keyword evidence="2" id="KW-0436">Ligase</keyword>
<keyword evidence="2" id="KW-0378">Hydrolase</keyword>